<dbReference type="InterPro" id="IPR011528">
    <property type="entry name" value="NERD"/>
</dbReference>
<reference evidence="9" key="2">
    <citation type="submission" date="2023-01" db="EMBL/GenBank/DDBJ databases">
        <authorList>
            <person name="Sun Q."/>
            <person name="Evtushenko L."/>
        </authorList>
    </citation>
    <scope>NUCLEOTIDE SEQUENCE</scope>
    <source>
        <strain evidence="9">VKM Ac-1069</strain>
    </source>
</reference>
<organism evidence="9 10">
    <name type="scientific">Pseudonocardia halophobica</name>
    <dbReference type="NCBI Taxonomy" id="29401"/>
    <lineage>
        <taxon>Bacteria</taxon>
        <taxon>Bacillati</taxon>
        <taxon>Actinomycetota</taxon>
        <taxon>Actinomycetes</taxon>
        <taxon>Pseudonocardiales</taxon>
        <taxon>Pseudonocardiaceae</taxon>
        <taxon>Pseudonocardia</taxon>
    </lineage>
</organism>
<dbReference type="GO" id="GO:0004674">
    <property type="term" value="F:protein serine/threonine kinase activity"/>
    <property type="evidence" value="ECO:0007669"/>
    <property type="project" value="UniProtKB-KW"/>
</dbReference>
<dbReference type="EC" id="2.7.11.1" evidence="1"/>
<feature type="domain" description="Protein kinase" evidence="7">
    <location>
        <begin position="505"/>
        <end position="747"/>
    </location>
</feature>
<dbReference type="Gene3D" id="1.10.510.10">
    <property type="entry name" value="Transferase(Phosphotransferase) domain 1"/>
    <property type="match status" value="2"/>
</dbReference>
<evidence type="ECO:0000256" key="1">
    <source>
        <dbReference type="ARBA" id="ARBA00012513"/>
    </source>
</evidence>
<evidence type="ECO:0000256" key="4">
    <source>
        <dbReference type="ARBA" id="ARBA00022741"/>
    </source>
</evidence>
<keyword evidence="3" id="KW-0808">Transferase</keyword>
<keyword evidence="5" id="KW-0418">Kinase</keyword>
<gene>
    <name evidence="9" type="ORF">GCM10017577_10390</name>
</gene>
<evidence type="ECO:0000313" key="10">
    <source>
        <dbReference type="Proteomes" id="UP001143463"/>
    </source>
</evidence>
<dbReference type="SUPFAM" id="SSF56112">
    <property type="entry name" value="Protein kinase-like (PK-like)"/>
    <property type="match status" value="2"/>
</dbReference>
<dbReference type="PROSITE" id="PS50965">
    <property type="entry name" value="NERD"/>
    <property type="match status" value="1"/>
</dbReference>
<dbReference type="Pfam" id="PF08378">
    <property type="entry name" value="NERD"/>
    <property type="match status" value="1"/>
</dbReference>
<dbReference type="CDD" id="cd14014">
    <property type="entry name" value="STKc_PknB_like"/>
    <property type="match status" value="1"/>
</dbReference>
<name>A0A9W6NUK5_9PSEU</name>
<evidence type="ECO:0000259" key="8">
    <source>
        <dbReference type="PROSITE" id="PS50965"/>
    </source>
</evidence>
<evidence type="ECO:0000256" key="5">
    <source>
        <dbReference type="ARBA" id="ARBA00022777"/>
    </source>
</evidence>
<reference evidence="9" key="1">
    <citation type="journal article" date="2014" name="Int. J. Syst. Evol. Microbiol.">
        <title>Complete genome sequence of Corynebacterium casei LMG S-19264T (=DSM 44701T), isolated from a smear-ripened cheese.</title>
        <authorList>
            <consortium name="US DOE Joint Genome Institute (JGI-PGF)"/>
            <person name="Walter F."/>
            <person name="Albersmeier A."/>
            <person name="Kalinowski J."/>
            <person name="Ruckert C."/>
        </authorList>
    </citation>
    <scope>NUCLEOTIDE SEQUENCE</scope>
    <source>
        <strain evidence="9">VKM Ac-1069</strain>
    </source>
</reference>
<evidence type="ECO:0000259" key="7">
    <source>
        <dbReference type="PROSITE" id="PS50011"/>
    </source>
</evidence>
<dbReference type="PANTHER" id="PTHR43289:SF6">
    <property type="entry name" value="SERINE_THREONINE-PROTEIN KINASE NEKL-3"/>
    <property type="match status" value="1"/>
</dbReference>
<dbReference type="InterPro" id="IPR000719">
    <property type="entry name" value="Prot_kinase_dom"/>
</dbReference>
<dbReference type="PROSITE" id="PS00109">
    <property type="entry name" value="PROTEIN_KINASE_TYR"/>
    <property type="match status" value="1"/>
</dbReference>
<evidence type="ECO:0000313" key="9">
    <source>
        <dbReference type="EMBL" id="GLL09899.1"/>
    </source>
</evidence>
<proteinExistence type="predicted"/>
<evidence type="ECO:0000256" key="3">
    <source>
        <dbReference type="ARBA" id="ARBA00022679"/>
    </source>
</evidence>
<protein>
    <recommendedName>
        <fullName evidence="1">non-specific serine/threonine protein kinase</fullName>
        <ecNumber evidence="1">2.7.11.1</ecNumber>
    </recommendedName>
</protein>
<dbReference type="EMBL" id="BSFQ01000003">
    <property type="protein sequence ID" value="GLL09899.1"/>
    <property type="molecule type" value="Genomic_DNA"/>
</dbReference>
<keyword evidence="4" id="KW-0547">Nucleotide-binding</keyword>
<keyword evidence="6" id="KW-0067">ATP-binding</keyword>
<dbReference type="PANTHER" id="PTHR43289">
    <property type="entry name" value="MITOGEN-ACTIVATED PROTEIN KINASE KINASE KINASE 20-RELATED"/>
    <property type="match status" value="1"/>
</dbReference>
<dbReference type="InterPro" id="IPR011009">
    <property type="entry name" value="Kinase-like_dom_sf"/>
</dbReference>
<dbReference type="PROSITE" id="PS50011">
    <property type="entry name" value="PROTEIN_KINASE_DOM"/>
    <property type="match status" value="1"/>
</dbReference>
<dbReference type="RefSeq" id="WP_081923979.1">
    <property type="nucleotide sequence ID" value="NZ_BAAAUZ010000011.1"/>
</dbReference>
<sequence>MADAERGSGGVVDDCGGWTGRALSLMARLHVLGDWHGPGEEKAARRLAGDLPASWDVIAGRQVPHNMSAVDLDLVVVGERGVYVCEEKAWGPHVVVGEVGWYSNGEHRPNPGNQLAHATKVLAGRLREKVGGWAGAQKQLPRGVHPVAGHVVMSHDALRLEGAAELGANVVVRLADAASVLVAEDAALPPTMAPLRSALMDYLVGLPQRRTAEFPPTIMMYRVMGKPGVQGNTLTFPAQSPAGEPVMLYCVPVANSENPAEAARLAVRDHDALDALAVARRTWRVQQWFDWEGYRVTPVVVALDGSSLGKLASDKLPAHVDGRVPVEVGVAVVHDAFTALAEVHRAGVLHRALQLRTVEVTPANRVRFRDFSRSKLPRTQTIAPSLDNDHPSAAFQAPGTPLEFLTARDDVYSLALCLAQWLRGDASDQPDHAEAREWVASYPVVGSLLARCLAPRYDDRPDASAAAAESAPQPIEKPVPPLVVPPVSPPPPAVLEPGALLAGRYRIDRKLGEGAWAVTWLAFDEKLGEPRTLKHMRPGRVDYAQVLDEYRHGNALRSSRCARPYDVLDAPEPGVLVQEYIPGQTLLELTAGRDLDAEQFRRIAVDVLRGLADAHEQLVFHRDVSPTNIIVRDDGSAALIDFGLAAKADAAQSAVGSPPFTAPEVWARRHWTPAADIYSACASLLRVMLGRYPYSGPGVEEREVLVPPTEAHFARFGRALLGALYEGVTADPGKRPQDAATYADRILRARDTSVRSGRPMVNPTVAALRGLYRRSGIGNAGNRGMDDDFARSTYTDTLLDTALLPAVIGGELDVVVLSGNPGDGKTSFLVQVGAALDGAGATTRRSDAAGWTKELGGRTFSAVYDASESHGDLSSDDLIHAVLAPSGGPHTALLAANDGRIAQFLGDFGDRYPELAAEVDRERAGEPAEGRIVLVDLKRRALATPDRGASGLGTAVLSLFTADERWADCEACTARDVCPIRDNAERLRTPGAREAVSELLLTSHLRRRRRATMRDVRSAFGWLITGDLSCEAVHAENRTGQDPRAGAGRRAPDLAFAADTGDYLVEEWRELDPAHQAAPAAARAARASRDLVPDLAAVTAESLGRLKRALYFGEWTAPSGRAEVRSYRYFEEYLDALDKPGPALARVLLGLSRILAFPRYEGKGLALQDRTYEDPAVRAIVVVKELPVTTFELAAVGSGSGYVESFADRLELRHERGQRLAIALDAAELILRAADGEVLGDPASAALRQEIEGFGQRLRLEPARSVLVVDGAGNRLTAEAIDGRIVGRRQ</sequence>
<comment type="caution">
    <text evidence="9">The sequence shown here is derived from an EMBL/GenBank/DDBJ whole genome shotgun (WGS) entry which is preliminary data.</text>
</comment>
<evidence type="ECO:0000256" key="6">
    <source>
        <dbReference type="ARBA" id="ARBA00022840"/>
    </source>
</evidence>
<dbReference type="InterPro" id="IPR008266">
    <property type="entry name" value="Tyr_kinase_AS"/>
</dbReference>
<keyword evidence="2" id="KW-0723">Serine/threonine-protein kinase</keyword>
<evidence type="ECO:0000256" key="2">
    <source>
        <dbReference type="ARBA" id="ARBA00022527"/>
    </source>
</evidence>
<feature type="domain" description="NERD" evidence="8">
    <location>
        <begin position="35"/>
        <end position="145"/>
    </location>
</feature>
<dbReference type="GO" id="GO:0005524">
    <property type="term" value="F:ATP binding"/>
    <property type="evidence" value="ECO:0007669"/>
    <property type="project" value="UniProtKB-KW"/>
</dbReference>
<accession>A0A9W6NUK5</accession>
<keyword evidence="10" id="KW-1185">Reference proteome</keyword>
<dbReference type="Pfam" id="PF00069">
    <property type="entry name" value="Pkinase"/>
    <property type="match status" value="1"/>
</dbReference>
<dbReference type="Proteomes" id="UP001143463">
    <property type="component" value="Unassembled WGS sequence"/>
</dbReference>
<dbReference type="SMART" id="SM00220">
    <property type="entry name" value="S_TKc"/>
    <property type="match status" value="1"/>
</dbReference>